<feature type="domain" description="RNA polymerase sigma-70 region 2" evidence="5">
    <location>
        <begin position="31"/>
        <end position="97"/>
    </location>
</feature>
<dbReference type="Pfam" id="PF04542">
    <property type="entry name" value="Sigma70_r2"/>
    <property type="match status" value="1"/>
</dbReference>
<dbReference type="Pfam" id="PF08281">
    <property type="entry name" value="Sigma70_r4_2"/>
    <property type="match status" value="1"/>
</dbReference>
<dbReference type="Gene3D" id="1.10.10.10">
    <property type="entry name" value="Winged helix-like DNA-binding domain superfamily/Winged helix DNA-binding domain"/>
    <property type="match status" value="1"/>
</dbReference>
<dbReference type="Proteomes" id="UP000187464">
    <property type="component" value="Chromosome I"/>
</dbReference>
<keyword evidence="8" id="KW-1185">Reference proteome</keyword>
<evidence type="ECO:0000256" key="3">
    <source>
        <dbReference type="ARBA" id="ARBA00023082"/>
    </source>
</evidence>
<keyword evidence="4" id="KW-0804">Transcription</keyword>
<dbReference type="AlphaFoldDB" id="A0A1R3SRB8"/>
<feature type="domain" description="RNA polymerase sigma factor 70 region 4 type 2" evidence="6">
    <location>
        <begin position="128"/>
        <end position="178"/>
    </location>
</feature>
<dbReference type="InterPro" id="IPR007627">
    <property type="entry name" value="RNA_pol_sigma70_r2"/>
</dbReference>
<evidence type="ECO:0000256" key="1">
    <source>
        <dbReference type="ARBA" id="ARBA00010641"/>
    </source>
</evidence>
<dbReference type="SUPFAM" id="SSF88946">
    <property type="entry name" value="Sigma2 domain of RNA polymerase sigma factors"/>
    <property type="match status" value="1"/>
</dbReference>
<evidence type="ECO:0000256" key="2">
    <source>
        <dbReference type="ARBA" id="ARBA00023015"/>
    </source>
</evidence>
<organism evidence="7 8">
    <name type="scientific">Proteiniphilum saccharofermentans</name>
    <dbReference type="NCBI Taxonomy" id="1642647"/>
    <lineage>
        <taxon>Bacteria</taxon>
        <taxon>Pseudomonadati</taxon>
        <taxon>Bacteroidota</taxon>
        <taxon>Bacteroidia</taxon>
        <taxon>Bacteroidales</taxon>
        <taxon>Dysgonomonadaceae</taxon>
        <taxon>Proteiniphilum</taxon>
    </lineage>
</organism>
<dbReference type="PANTHER" id="PTHR43133:SF46">
    <property type="entry name" value="RNA POLYMERASE SIGMA-70 FACTOR ECF SUBFAMILY"/>
    <property type="match status" value="1"/>
</dbReference>
<comment type="similarity">
    <text evidence="1">Belongs to the sigma-70 factor family. ECF subfamily.</text>
</comment>
<dbReference type="InterPro" id="IPR036388">
    <property type="entry name" value="WH-like_DNA-bd_sf"/>
</dbReference>
<dbReference type="EMBL" id="LT605205">
    <property type="protein sequence ID" value="SCD18956.1"/>
    <property type="molecule type" value="Genomic_DNA"/>
</dbReference>
<evidence type="ECO:0000259" key="6">
    <source>
        <dbReference type="Pfam" id="PF08281"/>
    </source>
</evidence>
<keyword evidence="3" id="KW-0731">Sigma factor</keyword>
<proteinExistence type="inferred from homology"/>
<dbReference type="InterPro" id="IPR013324">
    <property type="entry name" value="RNA_pol_sigma_r3/r4-like"/>
</dbReference>
<dbReference type="InterPro" id="IPR014284">
    <property type="entry name" value="RNA_pol_sigma-70_dom"/>
</dbReference>
<dbReference type="KEGG" id="psac:PSM36_0120"/>
<dbReference type="GO" id="GO:0006352">
    <property type="term" value="P:DNA-templated transcription initiation"/>
    <property type="evidence" value="ECO:0007669"/>
    <property type="project" value="InterPro"/>
</dbReference>
<name>A0A1R3SRB8_9BACT</name>
<evidence type="ECO:0000313" key="8">
    <source>
        <dbReference type="Proteomes" id="UP000187464"/>
    </source>
</evidence>
<sequence length="192" mass="23120">MQKEFRGKERNEDHALFILLKKRDKEAFSMIYQKYHRYLYSLALKYLKSVQMAEDAVQHVFVKLWESTADIHIEINLKNYLYTMTKNYILNMIRDHKEAVSLNYVNAQIDFPAHEDILREVEEKQMYEMLYKCIEQLPPQKKEICMRKLKTSDSNQEIADKMGISVHTVKSHYQESLKILRSYFQQIKMLLL</sequence>
<dbReference type="STRING" id="1642647.PSM36_0120"/>
<gene>
    <name evidence="7" type="ORF">PSM36_0120</name>
</gene>
<dbReference type="Gene3D" id="1.10.1740.10">
    <property type="match status" value="1"/>
</dbReference>
<reference evidence="7 8" key="1">
    <citation type="submission" date="2016-08" db="EMBL/GenBank/DDBJ databases">
        <authorList>
            <person name="Seilhamer J.J."/>
        </authorList>
    </citation>
    <scope>NUCLEOTIDE SEQUENCE [LARGE SCALE GENOMIC DNA]</scope>
    <source>
        <strain evidence="7">M3/6</strain>
    </source>
</reference>
<dbReference type="InterPro" id="IPR013325">
    <property type="entry name" value="RNA_pol_sigma_r2"/>
</dbReference>
<dbReference type="GO" id="GO:0003677">
    <property type="term" value="F:DNA binding"/>
    <property type="evidence" value="ECO:0007669"/>
    <property type="project" value="InterPro"/>
</dbReference>
<dbReference type="InterPro" id="IPR014327">
    <property type="entry name" value="RNA_pol_sigma70_bacteroid"/>
</dbReference>
<dbReference type="NCBIfam" id="TIGR02985">
    <property type="entry name" value="Sig70_bacteroi1"/>
    <property type="match status" value="1"/>
</dbReference>
<dbReference type="InterPro" id="IPR039425">
    <property type="entry name" value="RNA_pol_sigma-70-like"/>
</dbReference>
<dbReference type="GO" id="GO:0016987">
    <property type="term" value="F:sigma factor activity"/>
    <property type="evidence" value="ECO:0007669"/>
    <property type="project" value="UniProtKB-KW"/>
</dbReference>
<keyword evidence="2" id="KW-0805">Transcription regulation</keyword>
<dbReference type="RefSeq" id="WP_076928341.1">
    <property type="nucleotide sequence ID" value="NZ_DAMBAO010000018.1"/>
</dbReference>
<dbReference type="InterPro" id="IPR013249">
    <property type="entry name" value="RNA_pol_sigma70_r4_t2"/>
</dbReference>
<evidence type="ECO:0000259" key="5">
    <source>
        <dbReference type="Pfam" id="PF04542"/>
    </source>
</evidence>
<evidence type="ECO:0000313" key="7">
    <source>
        <dbReference type="EMBL" id="SCD18956.1"/>
    </source>
</evidence>
<dbReference type="PANTHER" id="PTHR43133">
    <property type="entry name" value="RNA POLYMERASE ECF-TYPE SIGMA FACTO"/>
    <property type="match status" value="1"/>
</dbReference>
<dbReference type="SUPFAM" id="SSF88659">
    <property type="entry name" value="Sigma3 and sigma4 domains of RNA polymerase sigma factors"/>
    <property type="match status" value="1"/>
</dbReference>
<dbReference type="NCBIfam" id="TIGR02937">
    <property type="entry name" value="sigma70-ECF"/>
    <property type="match status" value="1"/>
</dbReference>
<accession>A0A1R3SRB8</accession>
<evidence type="ECO:0000256" key="4">
    <source>
        <dbReference type="ARBA" id="ARBA00023163"/>
    </source>
</evidence>
<protein>
    <submittedName>
        <fullName evidence="7">RNA polymerase sigma-70 factor</fullName>
    </submittedName>
</protein>